<dbReference type="AlphaFoldDB" id="A0A927ED37"/>
<accession>A0A927ED37</accession>
<evidence type="ECO:0000259" key="2">
    <source>
        <dbReference type="Pfam" id="PF22725"/>
    </source>
</evidence>
<feature type="domain" description="GFO/IDH/MocA-like oxidoreductase" evidence="2">
    <location>
        <begin position="131"/>
        <end position="234"/>
    </location>
</feature>
<protein>
    <submittedName>
        <fullName evidence="3">Gfo/Idh/MocA family oxidoreductase</fullName>
    </submittedName>
</protein>
<evidence type="ECO:0000259" key="1">
    <source>
        <dbReference type="Pfam" id="PF01408"/>
    </source>
</evidence>
<sequence>MARARIGIIGLGTIGKTHLAVLQETDNAEVVAISDPTPAARDHAASRNVKAYDDHRAMIEAERLDGVVIATPNDQHVPMALDCIARDIAVLVEKPIAESVEAARRLCDAAEAKNVPVLVGHHRRHNPAVGAVRQAIADGLIGKPAIATVIYTQLKPESYFNLGWRRDTASGGPILINLIHEIDLIRYVFGEIDSLQALSSSTVRGFPVEDTAAVLLRFRNGALGTISLSDTAASPFSWDLASGEFDQMSDTADKLKRQKVSSHVFAGSEGSLTLPDVRHFSYRGAGEPGWLSELSEDKLAISVESSYRRQARHFAAVSLRQEEPVISGRDGLRTLEATLAVKTASESGSTVRLPA</sequence>
<dbReference type="Gene3D" id="3.40.50.720">
    <property type="entry name" value="NAD(P)-binding Rossmann-like Domain"/>
    <property type="match status" value="1"/>
</dbReference>
<dbReference type="SUPFAM" id="SSF51735">
    <property type="entry name" value="NAD(P)-binding Rossmann-fold domains"/>
    <property type="match status" value="1"/>
</dbReference>
<name>A0A927ED37_9HYPH</name>
<dbReference type="SUPFAM" id="SSF55347">
    <property type="entry name" value="Glyceraldehyde-3-phosphate dehydrogenase-like, C-terminal domain"/>
    <property type="match status" value="1"/>
</dbReference>
<dbReference type="Pfam" id="PF01408">
    <property type="entry name" value="GFO_IDH_MocA"/>
    <property type="match status" value="1"/>
</dbReference>
<gene>
    <name evidence="3" type="ORF">IED13_12320</name>
</gene>
<keyword evidence="4" id="KW-1185">Reference proteome</keyword>
<dbReference type="Proteomes" id="UP000619295">
    <property type="component" value="Unassembled WGS sequence"/>
</dbReference>
<dbReference type="RefSeq" id="WP_191124330.1">
    <property type="nucleotide sequence ID" value="NZ_JACXWY010000006.1"/>
</dbReference>
<organism evidence="3 4">
    <name type="scientific">Bosea spartocytisi</name>
    <dbReference type="NCBI Taxonomy" id="2773451"/>
    <lineage>
        <taxon>Bacteria</taxon>
        <taxon>Pseudomonadati</taxon>
        <taxon>Pseudomonadota</taxon>
        <taxon>Alphaproteobacteria</taxon>
        <taxon>Hyphomicrobiales</taxon>
        <taxon>Boseaceae</taxon>
        <taxon>Bosea</taxon>
    </lineage>
</organism>
<dbReference type="InterPro" id="IPR036291">
    <property type="entry name" value="NAD(P)-bd_dom_sf"/>
</dbReference>
<dbReference type="EMBL" id="JACXWY010000006">
    <property type="protein sequence ID" value="MBD3846484.1"/>
    <property type="molecule type" value="Genomic_DNA"/>
</dbReference>
<dbReference type="PANTHER" id="PTHR43377">
    <property type="entry name" value="BILIVERDIN REDUCTASE A"/>
    <property type="match status" value="1"/>
</dbReference>
<feature type="domain" description="Gfo/Idh/MocA-like oxidoreductase N-terminal" evidence="1">
    <location>
        <begin position="5"/>
        <end position="121"/>
    </location>
</feature>
<evidence type="ECO:0000313" key="3">
    <source>
        <dbReference type="EMBL" id="MBD3846484.1"/>
    </source>
</evidence>
<dbReference type="Pfam" id="PF22725">
    <property type="entry name" value="GFO_IDH_MocA_C3"/>
    <property type="match status" value="1"/>
</dbReference>
<dbReference type="GO" id="GO:0000166">
    <property type="term" value="F:nucleotide binding"/>
    <property type="evidence" value="ECO:0007669"/>
    <property type="project" value="InterPro"/>
</dbReference>
<dbReference type="InterPro" id="IPR051450">
    <property type="entry name" value="Gfo/Idh/MocA_Oxidoreductases"/>
</dbReference>
<comment type="caution">
    <text evidence="3">The sequence shown here is derived from an EMBL/GenBank/DDBJ whole genome shotgun (WGS) entry which is preliminary data.</text>
</comment>
<evidence type="ECO:0000313" key="4">
    <source>
        <dbReference type="Proteomes" id="UP000619295"/>
    </source>
</evidence>
<dbReference type="Gene3D" id="3.30.360.10">
    <property type="entry name" value="Dihydrodipicolinate Reductase, domain 2"/>
    <property type="match status" value="1"/>
</dbReference>
<dbReference type="PANTHER" id="PTHR43377:SF8">
    <property type="entry name" value="BLR3664 PROTEIN"/>
    <property type="match status" value="1"/>
</dbReference>
<proteinExistence type="predicted"/>
<dbReference type="InterPro" id="IPR000683">
    <property type="entry name" value="Gfo/Idh/MocA-like_OxRdtase_N"/>
</dbReference>
<reference evidence="3" key="1">
    <citation type="submission" date="2020-09" db="EMBL/GenBank/DDBJ databases">
        <title>Bosea spartocytisi sp. nov. a root nodule endophyte of Spartocytisus supranubius in the high mountain ecosystem fo the Teide National Park (Canary Islands, Spain).</title>
        <authorList>
            <person name="Pulido-Suarez L."/>
            <person name="Peix A."/>
            <person name="Igual J.M."/>
            <person name="Socas-Perez N."/>
            <person name="Velazquez E."/>
            <person name="Flores-Felix J.D."/>
            <person name="Leon-Barrios M."/>
        </authorList>
    </citation>
    <scope>NUCLEOTIDE SEQUENCE</scope>
    <source>
        <strain evidence="3">SSUT16</strain>
    </source>
</reference>
<dbReference type="InterPro" id="IPR055170">
    <property type="entry name" value="GFO_IDH_MocA-like_dom"/>
</dbReference>